<name>A0A8J3JH35_9ACTN</name>
<dbReference type="PANTHER" id="PTHR47894:SF4">
    <property type="entry name" value="HTH-TYPE TRANSCRIPTIONAL REGULATOR GADX"/>
    <property type="match status" value="1"/>
</dbReference>
<dbReference type="GO" id="GO:0005829">
    <property type="term" value="C:cytosol"/>
    <property type="evidence" value="ECO:0007669"/>
    <property type="project" value="TreeGrafter"/>
</dbReference>
<dbReference type="InterPro" id="IPR009057">
    <property type="entry name" value="Homeodomain-like_sf"/>
</dbReference>
<comment type="caution">
    <text evidence="5">The sequence shown here is derived from an EMBL/GenBank/DDBJ whole genome shotgun (WGS) entry which is preliminary data.</text>
</comment>
<dbReference type="Proteomes" id="UP000601223">
    <property type="component" value="Unassembled WGS sequence"/>
</dbReference>
<dbReference type="EMBL" id="BONF01000009">
    <property type="protein sequence ID" value="GIF80377.1"/>
    <property type="molecule type" value="Genomic_DNA"/>
</dbReference>
<dbReference type="AlphaFoldDB" id="A0A8J3JH35"/>
<protein>
    <recommendedName>
        <fullName evidence="4">HTH araC/xylS-type domain-containing protein</fullName>
    </recommendedName>
</protein>
<dbReference type="PANTHER" id="PTHR47894">
    <property type="entry name" value="HTH-TYPE TRANSCRIPTIONAL REGULATOR GADX"/>
    <property type="match status" value="1"/>
</dbReference>
<dbReference type="SUPFAM" id="SSF46689">
    <property type="entry name" value="Homeodomain-like"/>
    <property type="match status" value="1"/>
</dbReference>
<evidence type="ECO:0000256" key="2">
    <source>
        <dbReference type="ARBA" id="ARBA00023125"/>
    </source>
</evidence>
<evidence type="ECO:0000256" key="1">
    <source>
        <dbReference type="ARBA" id="ARBA00023015"/>
    </source>
</evidence>
<dbReference type="RefSeq" id="WP_203743855.1">
    <property type="nucleotide sequence ID" value="NZ_BONF01000009.1"/>
</dbReference>
<keyword evidence="1" id="KW-0805">Transcription regulation</keyword>
<evidence type="ECO:0000259" key="4">
    <source>
        <dbReference type="PROSITE" id="PS01124"/>
    </source>
</evidence>
<dbReference type="GO" id="GO:0000976">
    <property type="term" value="F:transcription cis-regulatory region binding"/>
    <property type="evidence" value="ECO:0007669"/>
    <property type="project" value="TreeGrafter"/>
</dbReference>
<dbReference type="SMART" id="SM00342">
    <property type="entry name" value="HTH_ARAC"/>
    <property type="match status" value="1"/>
</dbReference>
<dbReference type="GO" id="GO:0003700">
    <property type="term" value="F:DNA-binding transcription factor activity"/>
    <property type="evidence" value="ECO:0007669"/>
    <property type="project" value="InterPro"/>
</dbReference>
<dbReference type="Pfam" id="PF12833">
    <property type="entry name" value="HTH_18"/>
    <property type="match status" value="1"/>
</dbReference>
<sequence>MQLRVPGHERTVHPHLARAALLGVRRHGPGATAEEVARLQATGAPVPERLHHRLLAELAGHGWPALTGAAGHLLDRPREGDVAEMIDRGALPELLALLPSIQLRYHVGHTTELRLDGDLLTVTHRALLGHPPNPAESLFTAAVHEVLVGACTGRRPKVTLLLSGSVRLPTAKLMRTGGTRPAAATPAGVASAAGSRLAGWELDLGGPPSPQSPAAVVRDMIAADPARSWRLEAVAARLATSSRSLQRALAAEGTGLRELAIETRVGIARGLVQRTDLGLAEVAAACGFTDHAHLTRCFTARHGIGPAALRRTGQEERKGTFLTDVR</sequence>
<dbReference type="PROSITE" id="PS01124">
    <property type="entry name" value="HTH_ARAC_FAMILY_2"/>
    <property type="match status" value="1"/>
</dbReference>
<keyword evidence="3" id="KW-0804">Transcription</keyword>
<proteinExistence type="predicted"/>
<keyword evidence="2" id="KW-0238">DNA-binding</keyword>
<accession>A0A8J3JH35</accession>
<feature type="domain" description="HTH araC/xylS-type" evidence="4">
    <location>
        <begin position="215"/>
        <end position="312"/>
    </location>
</feature>
<gene>
    <name evidence="5" type="ORF">Cba03nite_17260</name>
</gene>
<reference evidence="5 6" key="1">
    <citation type="submission" date="2021-01" db="EMBL/GenBank/DDBJ databases">
        <title>Whole genome shotgun sequence of Catellatospora bangladeshensis NBRC 107357.</title>
        <authorList>
            <person name="Komaki H."/>
            <person name="Tamura T."/>
        </authorList>
    </citation>
    <scope>NUCLEOTIDE SEQUENCE [LARGE SCALE GENOMIC DNA]</scope>
    <source>
        <strain evidence="5 6">NBRC 107357</strain>
    </source>
</reference>
<organism evidence="5 6">
    <name type="scientific">Catellatospora bangladeshensis</name>
    <dbReference type="NCBI Taxonomy" id="310355"/>
    <lineage>
        <taxon>Bacteria</taxon>
        <taxon>Bacillati</taxon>
        <taxon>Actinomycetota</taxon>
        <taxon>Actinomycetes</taxon>
        <taxon>Micromonosporales</taxon>
        <taxon>Micromonosporaceae</taxon>
        <taxon>Catellatospora</taxon>
    </lineage>
</organism>
<dbReference type="InterPro" id="IPR018060">
    <property type="entry name" value="HTH_AraC"/>
</dbReference>
<dbReference type="Gene3D" id="1.10.10.60">
    <property type="entry name" value="Homeodomain-like"/>
    <property type="match status" value="1"/>
</dbReference>
<evidence type="ECO:0000313" key="5">
    <source>
        <dbReference type="EMBL" id="GIF80377.1"/>
    </source>
</evidence>
<evidence type="ECO:0000313" key="6">
    <source>
        <dbReference type="Proteomes" id="UP000601223"/>
    </source>
</evidence>
<keyword evidence="6" id="KW-1185">Reference proteome</keyword>
<evidence type="ECO:0000256" key="3">
    <source>
        <dbReference type="ARBA" id="ARBA00023163"/>
    </source>
</evidence>